<dbReference type="Proteomes" id="UP000038045">
    <property type="component" value="Unplaced"/>
</dbReference>
<evidence type="ECO:0000259" key="1">
    <source>
        <dbReference type="PROSITE" id="PS51072"/>
    </source>
</evidence>
<protein>
    <submittedName>
        <fullName evidence="3">MHD domain-containing protein</fullName>
    </submittedName>
</protein>
<organism evidence="2 3">
    <name type="scientific">Parastrongyloides trichosuri</name>
    <name type="common">Possum-specific nematode worm</name>
    <dbReference type="NCBI Taxonomy" id="131310"/>
    <lineage>
        <taxon>Eukaryota</taxon>
        <taxon>Metazoa</taxon>
        <taxon>Ecdysozoa</taxon>
        <taxon>Nematoda</taxon>
        <taxon>Chromadorea</taxon>
        <taxon>Rhabditida</taxon>
        <taxon>Tylenchina</taxon>
        <taxon>Panagrolaimomorpha</taxon>
        <taxon>Strongyloidoidea</taxon>
        <taxon>Strongyloididae</taxon>
        <taxon>Parastrongyloides</taxon>
    </lineage>
</organism>
<dbReference type="InterPro" id="IPR028565">
    <property type="entry name" value="MHD"/>
</dbReference>
<dbReference type="PANTHER" id="PTHR10529">
    <property type="entry name" value="AP COMPLEX SUBUNIT MU"/>
    <property type="match status" value="1"/>
</dbReference>
<sequence length="271" mass="31188">MRRQEEKIIIKIEEKVTAIIASNGDLQEYHTDGEVSIDAYIVSSPKACILFTNKIYGENNIELFDNHVPKIENCQFNHSVNNSSFHTNGNLQFIPIKDLKLLTYEKSDKDDFPFIIKANLFYLNNQKLIMISLSVNTSKVPSYITANEIQIHVPIPINVTLNKSINTRGRFEYTKPDRYGTWYLDSQAGGKIEEIVIILEYTINNKVKEIFWKKNPIKVNFKLPIAISKLSIASFYIPPLTTDETLMDYNVEIIYSSTSSFCEVHFDNLND</sequence>
<dbReference type="AlphaFoldDB" id="A0A0N4ZF19"/>
<dbReference type="WBParaSite" id="PTRK_0000635100.1">
    <property type="protein sequence ID" value="PTRK_0000635100.1"/>
    <property type="gene ID" value="PTRK_0000635100"/>
</dbReference>
<dbReference type="Pfam" id="PF00928">
    <property type="entry name" value="Adap_comp_sub"/>
    <property type="match status" value="1"/>
</dbReference>
<feature type="domain" description="MHD" evidence="1">
    <location>
        <begin position="5"/>
        <end position="267"/>
    </location>
</feature>
<reference evidence="3" key="1">
    <citation type="submission" date="2017-02" db="UniProtKB">
        <authorList>
            <consortium name="WormBaseParasite"/>
        </authorList>
    </citation>
    <scope>IDENTIFICATION</scope>
</reference>
<accession>A0A0N4ZF19</accession>
<dbReference type="SUPFAM" id="SSF49447">
    <property type="entry name" value="Second domain of Mu2 adaptin subunit (ap50) of ap2 adaptor"/>
    <property type="match status" value="1"/>
</dbReference>
<proteinExistence type="predicted"/>
<evidence type="ECO:0000313" key="2">
    <source>
        <dbReference type="Proteomes" id="UP000038045"/>
    </source>
</evidence>
<evidence type="ECO:0000313" key="3">
    <source>
        <dbReference type="WBParaSite" id="PTRK_0000635100.1"/>
    </source>
</evidence>
<dbReference type="PROSITE" id="PS51072">
    <property type="entry name" value="MHD"/>
    <property type="match status" value="1"/>
</dbReference>
<dbReference type="STRING" id="131310.A0A0N4ZF19"/>
<dbReference type="Gene3D" id="2.60.40.1170">
    <property type="entry name" value="Mu homology domain, subdomain B"/>
    <property type="match status" value="2"/>
</dbReference>
<keyword evidence="2" id="KW-1185">Reference proteome</keyword>
<dbReference type="InterPro" id="IPR036168">
    <property type="entry name" value="AP2_Mu_C_sf"/>
</dbReference>
<name>A0A0N4ZF19_PARTI</name>
<dbReference type="InterPro" id="IPR050431">
    <property type="entry name" value="Adaptor_comp_med_subunit"/>
</dbReference>